<dbReference type="PANTHER" id="PTHR43433">
    <property type="entry name" value="HYDROLASE, ALPHA/BETA FOLD FAMILY PROTEIN"/>
    <property type="match status" value="1"/>
</dbReference>
<dbReference type="SUPFAM" id="SSF53474">
    <property type="entry name" value="alpha/beta-Hydrolases"/>
    <property type="match status" value="1"/>
</dbReference>
<dbReference type="InterPro" id="IPR050471">
    <property type="entry name" value="AB_hydrolase"/>
</dbReference>
<name>A0A8J4CQQ3_9CHLO</name>
<feature type="region of interest" description="Disordered" evidence="1">
    <location>
        <begin position="1"/>
        <end position="30"/>
    </location>
</feature>
<gene>
    <name evidence="3" type="ORF">Vretifemale_12099</name>
</gene>
<feature type="compositionally biased region" description="Polar residues" evidence="1">
    <location>
        <begin position="1"/>
        <end position="23"/>
    </location>
</feature>
<keyword evidence="4" id="KW-1185">Reference proteome</keyword>
<dbReference type="Proteomes" id="UP000747110">
    <property type="component" value="Unassembled WGS sequence"/>
</dbReference>
<dbReference type="Pfam" id="PF00561">
    <property type="entry name" value="Abhydrolase_1"/>
    <property type="match status" value="1"/>
</dbReference>
<dbReference type="Gene3D" id="3.40.50.1820">
    <property type="entry name" value="alpha/beta hydrolase"/>
    <property type="match status" value="1"/>
</dbReference>
<protein>
    <recommendedName>
        <fullName evidence="2">AB hydrolase-1 domain-containing protein</fullName>
    </recommendedName>
</protein>
<dbReference type="PANTHER" id="PTHR43433:SF5">
    <property type="entry name" value="AB HYDROLASE-1 DOMAIN-CONTAINING PROTEIN"/>
    <property type="match status" value="1"/>
</dbReference>
<dbReference type="EMBL" id="BNCP01000026">
    <property type="protein sequence ID" value="GIL83247.1"/>
    <property type="molecule type" value="Genomic_DNA"/>
</dbReference>
<proteinExistence type="predicted"/>
<accession>A0A8J4CQQ3</accession>
<dbReference type="OrthoDB" id="19657at2759"/>
<evidence type="ECO:0000259" key="2">
    <source>
        <dbReference type="Pfam" id="PF00561"/>
    </source>
</evidence>
<sequence length="543" mass="58175">MVLGFFTSTAPTSSHSTGATSSPEHGRHQQLDASLVSSADVHATVVDQKAASSSFNAPVASDYAPSRGAGNGQHHPVLSNGHAIRHLAVLRGYAAGPDGVRLFYEIFESHRKPSTSSYLKNSACCYEVTVRAARDAPERVMAEAGPAEAIQSILVAARTHGSVGSTAGTALPIEDGGAIAPRQQCGFSTAAGEKASSMATEAVGLEAVGTPAATREEIAEKATATEVANVLLIMGFAAGRHGWLPLIQHWMEQAESESLHRVHARFCVFDNRGIGDSDSPQHSSSYSTTLMARDALAVMDHLGWRRAHVVGFSMGGMIALRLAVEAPQRLLSLTVLSVTNGGWQLIPTRWRAFKLLLWAATARTPRQRAHADVHFHFSRDTLHTEALLQSPDASTVRRSTYSATIPTRLISAPLKVIAPKSIEGLNADVGGSGIDSPAVQVQRVEAVLINEYVSTSRECTPQPHAGLMGQLRAVWTHGLSISEQHSLRRLDVPFKVIHGYHDTMAMPAYGERIARHARAPFIMLNGGHFVVRECASEVGRKTS</sequence>
<dbReference type="InterPro" id="IPR000073">
    <property type="entry name" value="AB_hydrolase_1"/>
</dbReference>
<comment type="caution">
    <text evidence="3">The sequence shown here is derived from an EMBL/GenBank/DDBJ whole genome shotgun (WGS) entry which is preliminary data.</text>
</comment>
<dbReference type="InterPro" id="IPR029058">
    <property type="entry name" value="AB_hydrolase_fold"/>
</dbReference>
<evidence type="ECO:0000256" key="1">
    <source>
        <dbReference type="SAM" id="MobiDB-lite"/>
    </source>
</evidence>
<dbReference type="AlphaFoldDB" id="A0A8J4CQQ3"/>
<evidence type="ECO:0000313" key="4">
    <source>
        <dbReference type="Proteomes" id="UP000747110"/>
    </source>
</evidence>
<evidence type="ECO:0000313" key="3">
    <source>
        <dbReference type="EMBL" id="GIL83247.1"/>
    </source>
</evidence>
<reference evidence="3" key="1">
    <citation type="journal article" date="2021" name="Proc. Natl. Acad. Sci. U.S.A.">
        <title>Three genomes in the algal genus Volvox reveal the fate of a haploid sex-determining region after a transition to homothallism.</title>
        <authorList>
            <person name="Yamamoto K."/>
            <person name="Hamaji T."/>
            <person name="Kawai-Toyooka H."/>
            <person name="Matsuzaki R."/>
            <person name="Takahashi F."/>
            <person name="Nishimura Y."/>
            <person name="Kawachi M."/>
            <person name="Noguchi H."/>
            <person name="Minakuchi Y."/>
            <person name="Umen J.G."/>
            <person name="Toyoda A."/>
            <person name="Nozaki H."/>
        </authorList>
    </citation>
    <scope>NUCLEOTIDE SEQUENCE</scope>
    <source>
        <strain evidence="3">NIES-3786</strain>
    </source>
</reference>
<feature type="domain" description="AB hydrolase-1" evidence="2">
    <location>
        <begin position="230"/>
        <end position="530"/>
    </location>
</feature>
<organism evidence="3 4">
    <name type="scientific">Volvox reticuliferus</name>
    <dbReference type="NCBI Taxonomy" id="1737510"/>
    <lineage>
        <taxon>Eukaryota</taxon>
        <taxon>Viridiplantae</taxon>
        <taxon>Chlorophyta</taxon>
        <taxon>core chlorophytes</taxon>
        <taxon>Chlorophyceae</taxon>
        <taxon>CS clade</taxon>
        <taxon>Chlamydomonadales</taxon>
        <taxon>Volvocaceae</taxon>
        <taxon>Volvox</taxon>
    </lineage>
</organism>